<dbReference type="OrthoDB" id="9816011at2"/>
<protein>
    <submittedName>
        <fullName evidence="2">AraC family transcriptional regulator</fullName>
    </submittedName>
</protein>
<dbReference type="Proteomes" id="UP000199071">
    <property type="component" value="Unassembled WGS sequence"/>
</dbReference>
<gene>
    <name evidence="2" type="ORF">SAMN02982931_02152</name>
</gene>
<sequence>MELRKLPGMVYAGVRSVGPYNTVGPAFERIFSWAAGAGLLTPETRVIGLSWDDPGQVPADRLRYDAAITLLRPVETPDDIHVAALPAMTWAMTTHEGNYATMPVSFKRIGTAIDERNDLVYVPMCGLEIYLNDPSDTPEADLRTDIALPVVQVPIVG</sequence>
<evidence type="ECO:0000259" key="1">
    <source>
        <dbReference type="SMART" id="SM00871"/>
    </source>
</evidence>
<reference evidence="2 3" key="1">
    <citation type="submission" date="2016-10" db="EMBL/GenBank/DDBJ databases">
        <authorList>
            <person name="de Groot N.N."/>
        </authorList>
    </citation>
    <scope>NUCLEOTIDE SEQUENCE [LARGE SCALE GENOMIC DNA]</scope>
    <source>
        <strain evidence="2 3">ATCC 35022</strain>
    </source>
</reference>
<dbReference type="InterPro" id="IPR050908">
    <property type="entry name" value="SmbC-like"/>
</dbReference>
<keyword evidence="3" id="KW-1185">Reference proteome</keyword>
<dbReference type="InterPro" id="IPR011256">
    <property type="entry name" value="Reg_factor_effector_dom_sf"/>
</dbReference>
<dbReference type="SMART" id="SM00871">
    <property type="entry name" value="AraC_E_bind"/>
    <property type="match status" value="1"/>
</dbReference>
<feature type="domain" description="AraC effector-binding" evidence="1">
    <location>
        <begin position="1"/>
        <end position="151"/>
    </location>
</feature>
<dbReference type="EMBL" id="FMXQ01000004">
    <property type="protein sequence ID" value="SDB28799.1"/>
    <property type="molecule type" value="Genomic_DNA"/>
</dbReference>
<name>A0A1G6C7E6_9HYPH</name>
<dbReference type="SUPFAM" id="SSF55136">
    <property type="entry name" value="Probable bacterial effector-binding domain"/>
    <property type="match status" value="1"/>
</dbReference>
<dbReference type="RefSeq" id="WP_090876438.1">
    <property type="nucleotide sequence ID" value="NZ_FMXQ01000004.1"/>
</dbReference>
<dbReference type="STRING" id="665467.SAMN02982931_02152"/>
<dbReference type="PANTHER" id="PTHR40055:SF1">
    <property type="entry name" value="TRANSCRIPTIONAL REGULATOR YGIV-RELATED"/>
    <property type="match status" value="1"/>
</dbReference>
<accession>A0A1G6C7E6</accession>
<dbReference type="InterPro" id="IPR029442">
    <property type="entry name" value="GyrI-like"/>
</dbReference>
<dbReference type="InterPro" id="IPR010499">
    <property type="entry name" value="AraC_E-bd"/>
</dbReference>
<dbReference type="Pfam" id="PF06445">
    <property type="entry name" value="GyrI-like"/>
    <property type="match status" value="1"/>
</dbReference>
<evidence type="ECO:0000313" key="2">
    <source>
        <dbReference type="EMBL" id="SDB28799.1"/>
    </source>
</evidence>
<dbReference type="Gene3D" id="3.20.80.10">
    <property type="entry name" value="Regulatory factor, effector binding domain"/>
    <property type="match status" value="1"/>
</dbReference>
<organism evidence="2 3">
    <name type="scientific">Bauldia litoralis</name>
    <dbReference type="NCBI Taxonomy" id="665467"/>
    <lineage>
        <taxon>Bacteria</taxon>
        <taxon>Pseudomonadati</taxon>
        <taxon>Pseudomonadota</taxon>
        <taxon>Alphaproteobacteria</taxon>
        <taxon>Hyphomicrobiales</taxon>
        <taxon>Kaistiaceae</taxon>
        <taxon>Bauldia</taxon>
    </lineage>
</organism>
<proteinExistence type="predicted"/>
<evidence type="ECO:0000313" key="3">
    <source>
        <dbReference type="Proteomes" id="UP000199071"/>
    </source>
</evidence>
<dbReference type="PANTHER" id="PTHR40055">
    <property type="entry name" value="TRANSCRIPTIONAL REGULATOR YGIV-RELATED"/>
    <property type="match status" value="1"/>
</dbReference>
<dbReference type="AlphaFoldDB" id="A0A1G6C7E6"/>